<feature type="compositionally biased region" description="Basic and acidic residues" evidence="2">
    <location>
        <begin position="451"/>
        <end position="460"/>
    </location>
</feature>
<evidence type="ECO:0000313" key="5">
    <source>
        <dbReference type="EMBL" id="PWN20594.1"/>
    </source>
</evidence>
<feature type="compositionally biased region" description="Low complexity" evidence="2">
    <location>
        <begin position="248"/>
        <end position="257"/>
    </location>
</feature>
<feature type="compositionally biased region" description="Low complexity" evidence="2">
    <location>
        <begin position="181"/>
        <end position="222"/>
    </location>
</feature>
<dbReference type="PROSITE" id="PS51513">
    <property type="entry name" value="FFD"/>
    <property type="match status" value="1"/>
</dbReference>
<dbReference type="GO" id="GO:0000932">
    <property type="term" value="C:P-body"/>
    <property type="evidence" value="ECO:0007669"/>
    <property type="project" value="TreeGrafter"/>
</dbReference>
<evidence type="ECO:0000256" key="1">
    <source>
        <dbReference type="PROSITE-ProRule" id="PRU00846"/>
    </source>
</evidence>
<evidence type="ECO:0000259" key="4">
    <source>
        <dbReference type="PROSITE" id="PS51513"/>
    </source>
</evidence>
<protein>
    <recommendedName>
        <fullName evidence="7">DFDF domain-containing protein</fullName>
    </recommendedName>
</protein>
<feature type="compositionally biased region" description="Polar residues" evidence="2">
    <location>
        <begin position="279"/>
        <end position="288"/>
    </location>
</feature>
<reference evidence="5 6" key="1">
    <citation type="journal article" date="2018" name="Mol. Biol. Evol.">
        <title>Broad Genomic Sampling Reveals a Smut Pathogenic Ancestry of the Fungal Clade Ustilaginomycotina.</title>
        <authorList>
            <person name="Kijpornyongpan T."/>
            <person name="Mondo S.J."/>
            <person name="Barry K."/>
            <person name="Sandor L."/>
            <person name="Lee J."/>
            <person name="Lipzen A."/>
            <person name="Pangilinan J."/>
            <person name="LaButti K."/>
            <person name="Hainaut M."/>
            <person name="Henrissat B."/>
            <person name="Grigoriev I.V."/>
            <person name="Spatafora J.W."/>
            <person name="Aime M.C."/>
        </authorList>
    </citation>
    <scope>NUCLEOTIDE SEQUENCE [LARGE SCALE GENOMIC DNA]</scope>
    <source>
        <strain evidence="5 6">MCA 4718</strain>
    </source>
</reference>
<feature type="compositionally biased region" description="Gly residues" evidence="2">
    <location>
        <begin position="424"/>
        <end position="449"/>
    </location>
</feature>
<feature type="region of interest" description="Disordered" evidence="2">
    <location>
        <begin position="357"/>
        <end position="502"/>
    </location>
</feature>
<dbReference type="OrthoDB" id="21539at2759"/>
<name>A0A316U6X8_9BASI</name>
<feature type="compositionally biased region" description="Basic and acidic residues" evidence="2">
    <location>
        <begin position="236"/>
        <end position="247"/>
    </location>
</feature>
<evidence type="ECO:0000313" key="6">
    <source>
        <dbReference type="Proteomes" id="UP000245942"/>
    </source>
</evidence>
<dbReference type="InterPro" id="IPR025609">
    <property type="entry name" value="Lsm14-like_N"/>
</dbReference>
<dbReference type="SMART" id="SM01271">
    <property type="entry name" value="LSM14"/>
    <property type="match status" value="1"/>
</dbReference>
<dbReference type="InterPro" id="IPR025762">
    <property type="entry name" value="DFDF"/>
</dbReference>
<evidence type="ECO:0008006" key="7">
    <source>
        <dbReference type="Google" id="ProtNLM"/>
    </source>
</evidence>
<dbReference type="GO" id="GO:0033962">
    <property type="term" value="P:P-body assembly"/>
    <property type="evidence" value="ECO:0007669"/>
    <property type="project" value="TreeGrafter"/>
</dbReference>
<dbReference type="SUPFAM" id="SSF50182">
    <property type="entry name" value="Sm-like ribonucleoproteins"/>
    <property type="match status" value="1"/>
</dbReference>
<dbReference type="STRING" id="1684307.A0A316U6X8"/>
<dbReference type="PANTHER" id="PTHR13586:SF0">
    <property type="entry name" value="TRAILER HITCH, ISOFORM H"/>
    <property type="match status" value="1"/>
</dbReference>
<feature type="compositionally biased region" description="Basic and acidic residues" evidence="2">
    <location>
        <begin position="87"/>
        <end position="96"/>
    </location>
</feature>
<dbReference type="Gene3D" id="2.30.30.100">
    <property type="match status" value="1"/>
</dbReference>
<evidence type="ECO:0000256" key="2">
    <source>
        <dbReference type="SAM" id="MobiDB-lite"/>
    </source>
</evidence>
<dbReference type="GeneID" id="37014213"/>
<dbReference type="InterPro" id="IPR025761">
    <property type="entry name" value="FFD_box"/>
</dbReference>
<feature type="compositionally biased region" description="Low complexity" evidence="2">
    <location>
        <begin position="98"/>
        <end position="110"/>
    </location>
</feature>
<dbReference type="EMBL" id="KZ819327">
    <property type="protein sequence ID" value="PWN20594.1"/>
    <property type="molecule type" value="Genomic_DNA"/>
</dbReference>
<dbReference type="RefSeq" id="XP_025347754.1">
    <property type="nucleotide sequence ID" value="XM_025492479.1"/>
</dbReference>
<dbReference type="CDD" id="cd01736">
    <property type="entry name" value="LSm14_N"/>
    <property type="match status" value="1"/>
</dbReference>
<feature type="compositionally biased region" description="Basic and acidic residues" evidence="2">
    <location>
        <begin position="397"/>
        <end position="412"/>
    </location>
</feature>
<dbReference type="SMART" id="SM01199">
    <property type="entry name" value="FDF"/>
    <property type="match status" value="1"/>
</dbReference>
<feature type="short sequence motif" description="FFD box" evidence="1">
    <location>
        <begin position="383"/>
        <end position="398"/>
    </location>
</feature>
<gene>
    <name evidence="5" type="ORF">BCV69DRAFT_282803</name>
</gene>
<keyword evidence="6" id="KW-1185">Reference proteome</keyword>
<dbReference type="PROSITE" id="PS51512">
    <property type="entry name" value="DFDF"/>
    <property type="match status" value="1"/>
</dbReference>
<feature type="domain" description="DFDF" evidence="3">
    <location>
        <begin position="334"/>
        <end position="370"/>
    </location>
</feature>
<accession>A0A316U6X8</accession>
<organism evidence="5 6">
    <name type="scientific">Pseudomicrostroma glucosiphilum</name>
    <dbReference type="NCBI Taxonomy" id="1684307"/>
    <lineage>
        <taxon>Eukaryota</taxon>
        <taxon>Fungi</taxon>
        <taxon>Dikarya</taxon>
        <taxon>Basidiomycota</taxon>
        <taxon>Ustilaginomycotina</taxon>
        <taxon>Exobasidiomycetes</taxon>
        <taxon>Microstromatales</taxon>
        <taxon>Microstromatales incertae sedis</taxon>
        <taxon>Pseudomicrostroma</taxon>
    </lineage>
</organism>
<dbReference type="Pfam" id="PF09532">
    <property type="entry name" value="FDF"/>
    <property type="match status" value="1"/>
</dbReference>
<dbReference type="AlphaFoldDB" id="A0A316U6X8"/>
<dbReference type="PANTHER" id="PTHR13586">
    <property type="entry name" value="SCD6 PROTEIN-RELATED"/>
    <property type="match status" value="1"/>
</dbReference>
<feature type="compositionally biased region" description="Basic residues" evidence="2">
    <location>
        <begin position="477"/>
        <end position="489"/>
    </location>
</feature>
<proteinExistence type="predicted"/>
<feature type="region of interest" description="Disordered" evidence="2">
    <location>
        <begin position="87"/>
        <end position="345"/>
    </location>
</feature>
<dbReference type="Proteomes" id="UP000245942">
    <property type="component" value="Unassembled WGS sequence"/>
</dbReference>
<dbReference type="GO" id="GO:0034063">
    <property type="term" value="P:stress granule assembly"/>
    <property type="evidence" value="ECO:0007669"/>
    <property type="project" value="TreeGrafter"/>
</dbReference>
<dbReference type="Pfam" id="PF12701">
    <property type="entry name" value="LSM14"/>
    <property type="match status" value="1"/>
</dbReference>
<dbReference type="InterPro" id="IPR019050">
    <property type="entry name" value="FDF_dom"/>
</dbReference>
<feature type="compositionally biased region" description="Gly residues" evidence="2">
    <location>
        <begin position="490"/>
        <end position="502"/>
    </location>
</feature>
<feature type="compositionally biased region" description="Basic and acidic residues" evidence="2">
    <location>
        <begin position="357"/>
        <end position="367"/>
    </location>
</feature>
<feature type="domain" description="FFD box profile" evidence="4">
    <location>
        <begin position="383"/>
        <end position="398"/>
    </location>
</feature>
<feature type="compositionally biased region" description="Pro residues" evidence="2">
    <location>
        <begin position="126"/>
        <end position="146"/>
    </location>
</feature>
<dbReference type="GO" id="GO:0003729">
    <property type="term" value="F:mRNA binding"/>
    <property type="evidence" value="ECO:0007669"/>
    <property type="project" value="TreeGrafter"/>
</dbReference>
<evidence type="ECO:0000259" key="3">
    <source>
        <dbReference type="PROSITE" id="PS51512"/>
    </source>
</evidence>
<sequence>MATNAAGGGGGGPADFIGALISLVSKSDIRYQGLLAQIDPVKATIALEQVRSYGTEGRLASQGKPQDEIPPSNNTYEFVTFRAADVKDLRIDDPHPPKQQQQPQQDFVDPAILGTSPPNTRFGGGVPPPGPYGPPPGQWGPPPPHPAAYGGYGPGPFMGPPPPHFGGPGGPQMQRPPQPQPASQQNTPAQAPAAPAAPAAAVSSPSKPAATKTKAATSAQKTNGALEDASKPAQVDSDKRKAADKAAADQVVADLAKLNVGDQKPKGETAGAATAGTTSSQPPKSSAARSPVVNASLPARPAAPRGTSGGIPGSANRAPRGPPASVFDNGTSRNGAGHIDVPSSDFDFESANAKFAKEKAEAEKGGNDDVLEAIPPPKEEGKSFYDKSSFFDNISSEVRERHDRVTSPRQERGGITTGFDSEGRGGGSGGFGGDGAARGGRGGGRGGGRQARFEEDRKNLDTFGEVGSSRGGGRGGRGGRGRGRGRGRGGPRGGGGGARMDA</sequence>
<dbReference type="InterPro" id="IPR010920">
    <property type="entry name" value="LSM_dom_sf"/>
</dbReference>
<feature type="compositionally biased region" description="Low complexity" evidence="2">
    <location>
        <begin position="269"/>
        <end position="278"/>
    </location>
</feature>